<reference evidence="6 7" key="1">
    <citation type="submission" date="2018-06" db="EMBL/GenBank/DDBJ databases">
        <title>Comparative genomics reveals the genomic features of Rhizophagus irregularis, R. cerebriforme, R. diaphanum and Gigaspora rosea, and their symbiotic lifestyle signature.</title>
        <authorList>
            <person name="Morin E."/>
            <person name="San Clemente H."/>
            <person name="Chen E.C.H."/>
            <person name="De La Providencia I."/>
            <person name="Hainaut M."/>
            <person name="Kuo A."/>
            <person name="Kohler A."/>
            <person name="Murat C."/>
            <person name="Tang N."/>
            <person name="Roy S."/>
            <person name="Loubradou J."/>
            <person name="Henrissat B."/>
            <person name="Grigoriev I.V."/>
            <person name="Corradi N."/>
            <person name="Roux C."/>
            <person name="Martin F.M."/>
        </authorList>
    </citation>
    <scope>NUCLEOTIDE SEQUENCE [LARGE SCALE GENOMIC DNA]</scope>
    <source>
        <strain evidence="6 7">DAOM 194757</strain>
    </source>
</reference>
<dbReference type="GO" id="GO:0016020">
    <property type="term" value="C:membrane"/>
    <property type="evidence" value="ECO:0007669"/>
    <property type="project" value="UniProtKB-SubCell"/>
</dbReference>
<dbReference type="PANTHER" id="PTHR16201">
    <property type="entry name" value="SEVEN TRANSMEMBRANE PROTEIN 1-RELATED"/>
    <property type="match status" value="1"/>
</dbReference>
<keyword evidence="2 5" id="KW-0812">Transmembrane</keyword>
<feature type="transmembrane region" description="Helical" evidence="5">
    <location>
        <begin position="12"/>
        <end position="33"/>
    </location>
</feature>
<feature type="transmembrane region" description="Helical" evidence="5">
    <location>
        <begin position="69"/>
        <end position="94"/>
    </location>
</feature>
<evidence type="ECO:0000313" key="7">
    <source>
        <dbReference type="Proteomes" id="UP000266673"/>
    </source>
</evidence>
<comment type="caution">
    <text evidence="6">The sequence shown here is derived from an EMBL/GenBank/DDBJ whole genome shotgun (WGS) entry which is preliminary data.</text>
</comment>
<dbReference type="Pfam" id="PF04193">
    <property type="entry name" value="PQ-loop"/>
    <property type="match status" value="2"/>
</dbReference>
<feature type="transmembrane region" description="Helical" evidence="5">
    <location>
        <begin position="167"/>
        <end position="193"/>
    </location>
</feature>
<feature type="transmembrane region" description="Helical" evidence="5">
    <location>
        <begin position="142"/>
        <end position="160"/>
    </location>
</feature>
<feature type="transmembrane region" description="Helical" evidence="5">
    <location>
        <begin position="106"/>
        <end position="130"/>
    </location>
</feature>
<dbReference type="Gene3D" id="1.20.1280.290">
    <property type="match status" value="2"/>
</dbReference>
<keyword evidence="3 5" id="KW-1133">Transmembrane helix</keyword>
<evidence type="ECO:0000256" key="4">
    <source>
        <dbReference type="ARBA" id="ARBA00023136"/>
    </source>
</evidence>
<evidence type="ECO:0000256" key="3">
    <source>
        <dbReference type="ARBA" id="ARBA00022989"/>
    </source>
</evidence>
<dbReference type="Proteomes" id="UP000266673">
    <property type="component" value="Unassembled WGS sequence"/>
</dbReference>
<evidence type="ECO:0000256" key="2">
    <source>
        <dbReference type="ARBA" id="ARBA00022692"/>
    </source>
</evidence>
<proteinExistence type="predicted"/>
<gene>
    <name evidence="6" type="ORF">C2G38_1317599</name>
</gene>
<comment type="subcellular location">
    <subcellularLocation>
        <location evidence="1">Membrane</location>
        <topology evidence="1">Multi-pass membrane protein</topology>
    </subcellularLocation>
</comment>
<evidence type="ECO:0000313" key="6">
    <source>
        <dbReference type="EMBL" id="RIB18829.1"/>
    </source>
</evidence>
<protein>
    <submittedName>
        <fullName evidence="6">PQ loop repeat-domain-containing protein</fullName>
    </submittedName>
</protein>
<dbReference type="InterPro" id="IPR051415">
    <property type="entry name" value="LAAT-1"/>
</dbReference>
<keyword evidence="4 5" id="KW-0472">Membrane</keyword>
<feature type="transmembrane region" description="Helical" evidence="5">
    <location>
        <begin position="45"/>
        <end position="63"/>
    </location>
</feature>
<dbReference type="OrthoDB" id="407617at2759"/>
<name>A0A397VD10_9GLOM</name>
<dbReference type="PANTHER" id="PTHR16201:SF37">
    <property type="entry name" value="PQ-LOOP REPEAT-CONTAINING PROTEIN"/>
    <property type="match status" value="1"/>
</dbReference>
<dbReference type="EMBL" id="QKWP01000514">
    <property type="protein sequence ID" value="RIB18829.1"/>
    <property type="molecule type" value="Genomic_DNA"/>
</dbReference>
<evidence type="ECO:0000256" key="1">
    <source>
        <dbReference type="ARBA" id="ARBA00004141"/>
    </source>
</evidence>
<dbReference type="InterPro" id="IPR006603">
    <property type="entry name" value="PQ-loop_rpt"/>
</dbReference>
<feature type="transmembrane region" description="Helical" evidence="5">
    <location>
        <begin position="199"/>
        <end position="222"/>
    </location>
</feature>
<evidence type="ECO:0000256" key="5">
    <source>
        <dbReference type="SAM" id="Phobius"/>
    </source>
</evidence>
<accession>A0A397VD10</accession>
<sequence length="255" mass="29417">MENNGHQALFHNLSHVFGTIGTVLWTFQLLPQVYKNWRNESTKGLSPLTMLIWATACLFYAIYAVVFEISFVLIIQQMIFGVLCLICVMQYMYYDNSKFIRKKTKTGLLFFVICIMWAGFQSICVFGIRLANKKNIDWPKTVTGIIPTVLVFIGYVPQFYEIYRRKIVCGISLIFLAIDMLGAAFSALCLAFNPPPFDAYAASFYFAIFTLDLIIFILYYLFNWMHKKNCINNNNGIDNNLNNDEIVEIIIDDKV</sequence>
<organism evidence="6 7">
    <name type="scientific">Gigaspora rosea</name>
    <dbReference type="NCBI Taxonomy" id="44941"/>
    <lineage>
        <taxon>Eukaryota</taxon>
        <taxon>Fungi</taxon>
        <taxon>Fungi incertae sedis</taxon>
        <taxon>Mucoromycota</taxon>
        <taxon>Glomeromycotina</taxon>
        <taxon>Glomeromycetes</taxon>
        <taxon>Diversisporales</taxon>
        <taxon>Gigasporaceae</taxon>
        <taxon>Gigaspora</taxon>
    </lineage>
</organism>
<dbReference type="SMART" id="SM00679">
    <property type="entry name" value="CTNS"/>
    <property type="match status" value="2"/>
</dbReference>
<keyword evidence="7" id="KW-1185">Reference proteome</keyword>
<dbReference type="AlphaFoldDB" id="A0A397VD10"/>